<accession>A0A934UJ88</accession>
<evidence type="ECO:0000256" key="1">
    <source>
        <dbReference type="ARBA" id="ARBA00022729"/>
    </source>
</evidence>
<sequence length="304" mass="34199">MLKKCNLFGFLIFIFFLASCKEDKSKETILKGNVTVVTDESILPIVEDELLIFQDRYKANVKIESNAEAEIVRDLTNGKYKIAFMSRSLNKEELDVFEQKKIIPRITPFATDAIVFIANKKTTDTVVDLESVISFLKGNADSKIKGLVFDNLNSSTARQIKELAKIEDFPSEGVYSFKSNEEVIKFITENEGMMGVVGYNWITQPTPEMETYSDKYVVLSIKGVGKTKSYSPSQFNLANNLYPLSRDLYIVNCQGTAGLGMGIASFFAGEVGQRIVLKSELLPYKTPSRKIIVREAIEKKEQNN</sequence>
<dbReference type="Proteomes" id="UP000609172">
    <property type="component" value="Unassembled WGS sequence"/>
</dbReference>
<evidence type="ECO:0000313" key="3">
    <source>
        <dbReference type="EMBL" id="MBK0369228.1"/>
    </source>
</evidence>
<evidence type="ECO:0000259" key="2">
    <source>
        <dbReference type="Pfam" id="PF12849"/>
    </source>
</evidence>
<gene>
    <name evidence="3" type="ORF">I5M07_05195</name>
</gene>
<dbReference type="InterPro" id="IPR050811">
    <property type="entry name" value="Phosphate_ABC_transporter"/>
</dbReference>
<protein>
    <submittedName>
        <fullName evidence="3">Substrate-binding domain-containing protein</fullName>
    </submittedName>
</protein>
<keyword evidence="1" id="KW-0732">Signal</keyword>
<dbReference type="Pfam" id="PF12849">
    <property type="entry name" value="PBP_like_2"/>
    <property type="match status" value="1"/>
</dbReference>
<reference evidence="3" key="1">
    <citation type="submission" date="2020-12" db="EMBL/GenBank/DDBJ databases">
        <title>Bacterial novel species Flavobacterium sp. SE-1-e isolated from soil.</title>
        <authorList>
            <person name="Jung H.-Y."/>
        </authorList>
    </citation>
    <scope>NUCLEOTIDE SEQUENCE</scope>
    <source>
        <strain evidence="3">SE-1-e</strain>
    </source>
</reference>
<comment type="caution">
    <text evidence="3">The sequence shown here is derived from an EMBL/GenBank/DDBJ whole genome shotgun (WGS) entry which is preliminary data.</text>
</comment>
<dbReference type="PROSITE" id="PS51257">
    <property type="entry name" value="PROKAR_LIPOPROTEIN"/>
    <property type="match status" value="1"/>
</dbReference>
<dbReference type="InterPro" id="IPR024370">
    <property type="entry name" value="PBP_domain"/>
</dbReference>
<keyword evidence="4" id="KW-1185">Reference proteome</keyword>
<dbReference type="EMBL" id="JAEHFV010000002">
    <property type="protein sequence ID" value="MBK0369228.1"/>
    <property type="molecule type" value="Genomic_DNA"/>
</dbReference>
<organism evidence="3 4">
    <name type="scientific">Flavobacterium agrisoli</name>
    <dbReference type="NCBI Taxonomy" id="2793066"/>
    <lineage>
        <taxon>Bacteria</taxon>
        <taxon>Pseudomonadati</taxon>
        <taxon>Bacteroidota</taxon>
        <taxon>Flavobacteriia</taxon>
        <taxon>Flavobacteriales</taxon>
        <taxon>Flavobacteriaceae</taxon>
        <taxon>Flavobacterium</taxon>
    </lineage>
</organism>
<proteinExistence type="predicted"/>
<dbReference type="PANTHER" id="PTHR30570:SF1">
    <property type="entry name" value="PHOSPHATE-BINDING PROTEIN PSTS"/>
    <property type="match status" value="1"/>
</dbReference>
<dbReference type="Gene3D" id="3.40.190.10">
    <property type="entry name" value="Periplasmic binding protein-like II"/>
    <property type="match status" value="2"/>
</dbReference>
<name>A0A934UJ88_9FLAO</name>
<feature type="domain" description="PBP" evidence="2">
    <location>
        <begin position="31"/>
        <end position="269"/>
    </location>
</feature>
<dbReference type="RefSeq" id="WP_200105163.1">
    <property type="nucleotide sequence ID" value="NZ_JAEHFV010000002.1"/>
</dbReference>
<dbReference type="AlphaFoldDB" id="A0A934UJ88"/>
<dbReference type="SUPFAM" id="SSF53850">
    <property type="entry name" value="Periplasmic binding protein-like II"/>
    <property type="match status" value="1"/>
</dbReference>
<evidence type="ECO:0000313" key="4">
    <source>
        <dbReference type="Proteomes" id="UP000609172"/>
    </source>
</evidence>
<dbReference type="PANTHER" id="PTHR30570">
    <property type="entry name" value="PERIPLASMIC PHOSPHATE BINDING COMPONENT OF PHOSPHATE ABC TRANSPORTER"/>
    <property type="match status" value="1"/>
</dbReference>